<dbReference type="AlphaFoldDB" id="A0A1E3RYS2"/>
<comment type="caution">
    <text evidence="2">The sequence shown here is derived from an EMBL/GenBank/DDBJ whole genome shotgun (WGS) entry which is preliminary data.</text>
</comment>
<accession>A0A1E3RYS2</accession>
<evidence type="ECO:0000313" key="3">
    <source>
        <dbReference type="Proteomes" id="UP000094243"/>
    </source>
</evidence>
<organism evidence="2 3">
    <name type="scientific">Mycolicibacterium holsaticum</name>
    <dbReference type="NCBI Taxonomy" id="152142"/>
    <lineage>
        <taxon>Bacteria</taxon>
        <taxon>Bacillati</taxon>
        <taxon>Actinomycetota</taxon>
        <taxon>Actinomycetes</taxon>
        <taxon>Mycobacteriales</taxon>
        <taxon>Mycobacteriaceae</taxon>
        <taxon>Mycolicibacterium</taxon>
    </lineage>
</organism>
<dbReference type="InterPro" id="IPR016130">
    <property type="entry name" value="Tyr_Pase_AS"/>
</dbReference>
<evidence type="ECO:0000313" key="2">
    <source>
        <dbReference type="EMBL" id="ODQ94507.1"/>
    </source>
</evidence>
<proteinExistence type="predicted"/>
<dbReference type="Proteomes" id="UP000094243">
    <property type="component" value="Unassembled WGS sequence"/>
</dbReference>
<dbReference type="InterPro" id="IPR029021">
    <property type="entry name" value="Prot-tyrosine_phosphatase-like"/>
</dbReference>
<dbReference type="InterPro" id="IPR026893">
    <property type="entry name" value="Tyr/Ser_Pase_IphP-type"/>
</dbReference>
<dbReference type="PROSITE" id="PS50056">
    <property type="entry name" value="TYR_PHOSPHATASE_2"/>
    <property type="match status" value="1"/>
</dbReference>
<protein>
    <recommendedName>
        <fullName evidence="1">Tyrosine specific protein phosphatases domain-containing protein</fullName>
    </recommendedName>
</protein>
<keyword evidence="3" id="KW-1185">Reference proteome</keyword>
<dbReference type="RefSeq" id="WP_069404850.1">
    <property type="nucleotide sequence ID" value="NZ_MIGZ01000038.1"/>
</dbReference>
<reference evidence="3" key="1">
    <citation type="submission" date="2016-09" db="EMBL/GenBank/DDBJ databases">
        <authorList>
            <person name="Greninger A.L."/>
            <person name="Jerome K.R."/>
            <person name="Mcnair B."/>
            <person name="Wallis C."/>
            <person name="Fang F."/>
        </authorList>
    </citation>
    <scope>NUCLEOTIDE SEQUENCE [LARGE SCALE GENOMIC DNA]</scope>
    <source>
        <strain evidence="3">M7</strain>
    </source>
</reference>
<dbReference type="Gene3D" id="3.90.190.10">
    <property type="entry name" value="Protein tyrosine phosphatase superfamily"/>
    <property type="match status" value="1"/>
</dbReference>
<feature type="domain" description="Tyrosine specific protein phosphatases" evidence="1">
    <location>
        <begin position="104"/>
        <end position="176"/>
    </location>
</feature>
<gene>
    <name evidence="2" type="ORF">BHQ17_08940</name>
</gene>
<dbReference type="SUPFAM" id="SSF52799">
    <property type="entry name" value="(Phosphotyrosine protein) phosphatases II"/>
    <property type="match status" value="1"/>
</dbReference>
<name>A0A1E3RYS2_9MYCO</name>
<dbReference type="Pfam" id="PF13350">
    <property type="entry name" value="Y_phosphatase3"/>
    <property type="match status" value="1"/>
</dbReference>
<dbReference type="OrthoDB" id="1188001at2"/>
<dbReference type="EMBL" id="MIGZ01000038">
    <property type="protein sequence ID" value="ODQ94507.1"/>
    <property type="molecule type" value="Genomic_DNA"/>
</dbReference>
<evidence type="ECO:0000259" key="1">
    <source>
        <dbReference type="PROSITE" id="PS50056"/>
    </source>
</evidence>
<dbReference type="PROSITE" id="PS00383">
    <property type="entry name" value="TYR_PHOSPHATASE_1"/>
    <property type="match status" value="1"/>
</dbReference>
<dbReference type="InterPro" id="IPR000387">
    <property type="entry name" value="Tyr_Pase_dom"/>
</dbReference>
<dbReference type="GO" id="GO:0004721">
    <property type="term" value="F:phosphoprotein phosphatase activity"/>
    <property type="evidence" value="ECO:0007669"/>
    <property type="project" value="InterPro"/>
</dbReference>
<sequence length="246" mass="26280">MATRSIQRLANLRDLGGLRSADGTRLRHGVLLRSDAPLDGDALPDSVAWPPSVVLDLRSVQTRSRSHPLDRDGTRVVWIPMAPDADPAAALSDAGIFDVAGLYRRILDELGPHMAAIFDLVLDADGPTLVHCVAGKDRTGVLIAVLLAAAGVTHAEILADYYRTGPNMAAVIERMVRTVAPAKRAKFRSRLMGAPSELFSTLPKGILAALEALDAHPGGPLGWLGERGVAQPQVDDWCARVLLADR</sequence>